<evidence type="ECO:0000313" key="2">
    <source>
        <dbReference type="EMBL" id="KAL2319899.1"/>
    </source>
</evidence>
<accession>A0ABD1L8R0</accession>
<dbReference type="AlphaFoldDB" id="A0ABD1L8R0"/>
<comment type="caution">
    <text evidence="2">The sequence shown here is derived from an EMBL/GenBank/DDBJ whole genome shotgun (WGS) entry which is preliminary data.</text>
</comment>
<protein>
    <submittedName>
        <fullName evidence="2">Uncharacterized protein</fullName>
    </submittedName>
</protein>
<organism evidence="2 3">
    <name type="scientific">Flemingia macrophylla</name>
    <dbReference type="NCBI Taxonomy" id="520843"/>
    <lineage>
        <taxon>Eukaryota</taxon>
        <taxon>Viridiplantae</taxon>
        <taxon>Streptophyta</taxon>
        <taxon>Embryophyta</taxon>
        <taxon>Tracheophyta</taxon>
        <taxon>Spermatophyta</taxon>
        <taxon>Magnoliopsida</taxon>
        <taxon>eudicotyledons</taxon>
        <taxon>Gunneridae</taxon>
        <taxon>Pentapetalae</taxon>
        <taxon>rosids</taxon>
        <taxon>fabids</taxon>
        <taxon>Fabales</taxon>
        <taxon>Fabaceae</taxon>
        <taxon>Papilionoideae</taxon>
        <taxon>50 kb inversion clade</taxon>
        <taxon>NPAAA clade</taxon>
        <taxon>indigoferoid/millettioid clade</taxon>
        <taxon>Phaseoleae</taxon>
        <taxon>Flemingia</taxon>
    </lineage>
</organism>
<evidence type="ECO:0000313" key="3">
    <source>
        <dbReference type="Proteomes" id="UP001603857"/>
    </source>
</evidence>
<sequence>MPVHYTVTTPHRLVRRKNNTHFHTMNNYSSLLLKDFHKIFEGLAGNSNCQVEKEQLHIHDDFKSCDFNVKFKDLIEFMKKPEIQAQHSCTDFQSQKVRIPVLESHKNPSETAHLQKSLTTPLGNHNPIQELLPKDNHSPLESKSVQTNNKDQFRIHLDLTQRRTKALDTKMMETTTKDDDDDGNHQRNLLWAACEMGQQRCKENNLGRLTLLKGKGLSKVMMMARPVPNTEGVGSCSGRCDIGAWIFNLDLLSHIFKSSMTDFDHCLGMFLLFCIWKVVIWGNCINMVLEQDASGEDALKGWLVAAYAAQENSQEDIGRNQEGVSPHQFFNPGELSRRYREESKGVSPHQFFNLGKGGVRTSLWEWVCMPGRRVVPRPHRKS</sequence>
<evidence type="ECO:0000256" key="1">
    <source>
        <dbReference type="SAM" id="MobiDB-lite"/>
    </source>
</evidence>
<reference evidence="2 3" key="1">
    <citation type="submission" date="2024-08" db="EMBL/GenBank/DDBJ databases">
        <title>Insights into the chromosomal genome structure of Flemingia macrophylla.</title>
        <authorList>
            <person name="Ding Y."/>
            <person name="Zhao Y."/>
            <person name="Bi W."/>
            <person name="Wu M."/>
            <person name="Zhao G."/>
            <person name="Gong Y."/>
            <person name="Li W."/>
            <person name="Zhang P."/>
        </authorList>
    </citation>
    <scope>NUCLEOTIDE SEQUENCE [LARGE SCALE GENOMIC DNA]</scope>
    <source>
        <strain evidence="2">DYQJB</strain>
        <tissue evidence="2">Leaf</tissue>
    </source>
</reference>
<dbReference type="Proteomes" id="UP001603857">
    <property type="component" value="Unassembled WGS sequence"/>
</dbReference>
<feature type="region of interest" description="Disordered" evidence="1">
    <location>
        <begin position="105"/>
        <end position="145"/>
    </location>
</feature>
<name>A0ABD1L8R0_9FABA</name>
<feature type="compositionally biased region" description="Polar residues" evidence="1">
    <location>
        <begin position="109"/>
        <end position="127"/>
    </location>
</feature>
<dbReference type="EMBL" id="JBGMDY010000010">
    <property type="protein sequence ID" value="KAL2319899.1"/>
    <property type="molecule type" value="Genomic_DNA"/>
</dbReference>
<gene>
    <name evidence="2" type="ORF">Fmac_028868</name>
</gene>
<proteinExistence type="predicted"/>
<keyword evidence="3" id="KW-1185">Reference proteome</keyword>